<dbReference type="GO" id="GO:0016491">
    <property type="term" value="F:oxidoreductase activity"/>
    <property type="evidence" value="ECO:0007669"/>
    <property type="project" value="InterPro"/>
</dbReference>
<dbReference type="PANTHER" id="PTHR47495:SF2">
    <property type="entry name" value="ALDEHYDE DEHYDROGENASE"/>
    <property type="match status" value="1"/>
</dbReference>
<dbReference type="InterPro" id="IPR052516">
    <property type="entry name" value="N-heterocyclic_Hydroxylase"/>
</dbReference>
<dbReference type="PROSITE" id="PS51318">
    <property type="entry name" value="TAT"/>
    <property type="match status" value="1"/>
</dbReference>
<proteinExistence type="predicted"/>
<dbReference type="PIRSF" id="PIRSF036389">
    <property type="entry name" value="IOR_B"/>
    <property type="match status" value="1"/>
</dbReference>
<reference evidence="3 4" key="1">
    <citation type="journal article" date="2010" name="J. Bacteriol.">
        <title>Genome sequence of the oligotrophic marine Gammaproteobacterium HTCC2143, isolated from the Oregon Coast.</title>
        <authorList>
            <person name="Oh H.M."/>
            <person name="Kang I."/>
            <person name="Ferriera S."/>
            <person name="Giovannoni S.J."/>
            <person name="Cho J.C."/>
        </authorList>
    </citation>
    <scope>NUCLEOTIDE SEQUENCE [LARGE SCALE GENOMIC DNA]</scope>
    <source>
        <strain evidence="3 4">HTCC2143</strain>
    </source>
</reference>
<protein>
    <submittedName>
        <fullName evidence="3">Aldehyde oxidase and xanthine dehydrogenase, molybdopterin binding protein</fullName>
    </submittedName>
</protein>
<dbReference type="eggNOG" id="COG1529">
    <property type="taxonomic scope" value="Bacteria"/>
</dbReference>
<dbReference type="SMART" id="SM01008">
    <property type="entry name" value="Ald_Xan_dh_C"/>
    <property type="match status" value="1"/>
</dbReference>
<dbReference type="PANTHER" id="PTHR47495">
    <property type="entry name" value="ALDEHYDE DEHYDROGENASE"/>
    <property type="match status" value="1"/>
</dbReference>
<dbReference type="SUPFAM" id="SSF56003">
    <property type="entry name" value="Molybdenum cofactor-binding domain"/>
    <property type="match status" value="2"/>
</dbReference>
<dbReference type="InterPro" id="IPR019546">
    <property type="entry name" value="TAT_signal_bac_arc"/>
</dbReference>
<dbReference type="NCBIfam" id="TIGR01409">
    <property type="entry name" value="TAT_signal_seq"/>
    <property type="match status" value="1"/>
</dbReference>
<sequence>MGKWTRRGFITAGAIGTGALVIGVAIRPGHRAPSMAKYVAKDGESLINAWVKIDGDNKVTAIVPHSEMGQGAQTALAQMLADELDASWDDVSFIEAPAEDAYANYALGKGFILGDAQIPKILVGSVDGVFLQVTKSLNLQITGGSASIRATGVYGMRVAGAAAREMLVDSAAEAWGIDASELSTANGQVIHTSTGKKEPYSTFIVAAAEKTPSATPVLKTPDQFTLMGKNKPRLDIPSKVDGTAQFGIDVDVEGMKIATIKAAPVFGAQVATVDSSRAMEMPGVIQVVQLGDAVAVVADGYWQAKQALAEITVTWTETARDSANSELLFQQFLGDMNTAKASGDSKTDLKLGDVSQAFANADRVVERSYRVPYLAHACMEPMNAVARVANGQCDIWTGTQNPLGFKHQVAAALEMDAANVTVTNQFLGGGFGRRSQPDAAIQAAKISQQTGLPIKLIWSREEDMQHDFYRPAVASNFTAALDASGQPTAWENQFVDKHEPTEAPHILYDIGNQDIHFADSPTHIPFGAWRSVDHSQHGFFTESFVDELAYEAKQDPYQFRRDLLLNKPRHLKVLDLAAEKSDWGKPLAAGQGRGISLQDSFGSIVAEVVDVTVTAGKISVDKVTVVIDAGFAVAPDGLIAQMESGVIYGLTAALYGEVSIENGRVQQSNFDDYPMVRMSDAPAIETHIINSYESWGGAGEPGTPGTAPALTNAIFSATGIRIRDLPVSKYEFDLTADSNSNQLSS</sequence>
<dbReference type="InterPro" id="IPR008274">
    <property type="entry name" value="AldOxase/xan_DH_MoCoBD1"/>
</dbReference>
<dbReference type="InterPro" id="IPR037165">
    <property type="entry name" value="AldOxase/xan_DH_Mopterin-bd_sf"/>
</dbReference>
<evidence type="ECO:0000256" key="1">
    <source>
        <dbReference type="ARBA" id="ARBA00022729"/>
    </source>
</evidence>
<evidence type="ECO:0000313" key="4">
    <source>
        <dbReference type="Proteomes" id="UP000004931"/>
    </source>
</evidence>
<keyword evidence="1" id="KW-0732">Signal</keyword>
<dbReference type="OrthoDB" id="9767994at2"/>
<keyword evidence="4" id="KW-1185">Reference proteome</keyword>
<evidence type="ECO:0000313" key="3">
    <source>
        <dbReference type="EMBL" id="EAW30416.1"/>
    </source>
</evidence>
<dbReference type="Pfam" id="PF20256">
    <property type="entry name" value="MoCoBD_2"/>
    <property type="match status" value="2"/>
</dbReference>
<dbReference type="InterPro" id="IPR000674">
    <property type="entry name" value="Ald_Oxase/Xan_DH_a/b"/>
</dbReference>
<dbReference type="Gene3D" id="3.30.365.10">
    <property type="entry name" value="Aldehyde oxidase/xanthine dehydrogenase, molybdopterin binding domain"/>
    <property type="match status" value="4"/>
</dbReference>
<dbReference type="EMBL" id="AAVT01000008">
    <property type="protein sequence ID" value="EAW30416.1"/>
    <property type="molecule type" value="Genomic_DNA"/>
</dbReference>
<dbReference type="InterPro" id="IPR012368">
    <property type="entry name" value="OxRdtase_Mopterin-bd_su_IorB"/>
</dbReference>
<comment type="caution">
    <text evidence="3">The sequence shown here is derived from an EMBL/GenBank/DDBJ whole genome shotgun (WGS) entry which is preliminary data.</text>
</comment>
<accession>A0YFK2</accession>
<dbReference type="Pfam" id="PF02738">
    <property type="entry name" value="MoCoBD_1"/>
    <property type="match status" value="1"/>
</dbReference>
<gene>
    <name evidence="3" type="ORF">GP2143_09430</name>
</gene>
<dbReference type="InterPro" id="IPR046867">
    <property type="entry name" value="AldOxase/xan_DH_MoCoBD2"/>
</dbReference>
<dbReference type="Proteomes" id="UP000004931">
    <property type="component" value="Unassembled WGS sequence"/>
</dbReference>
<dbReference type="InterPro" id="IPR006311">
    <property type="entry name" value="TAT_signal"/>
</dbReference>
<evidence type="ECO:0000259" key="2">
    <source>
        <dbReference type="SMART" id="SM01008"/>
    </source>
</evidence>
<name>A0YFK2_9GAMM</name>
<feature type="domain" description="Aldehyde oxidase/xanthine dehydrogenase a/b hammerhead" evidence="2">
    <location>
        <begin position="241"/>
        <end position="319"/>
    </location>
</feature>
<organism evidence="3 4">
    <name type="scientific">marine gamma proteobacterium HTCC2143</name>
    <dbReference type="NCBI Taxonomy" id="247633"/>
    <lineage>
        <taxon>Bacteria</taxon>
        <taxon>Pseudomonadati</taxon>
        <taxon>Pseudomonadota</taxon>
        <taxon>Gammaproteobacteria</taxon>
        <taxon>Cellvibrionales</taxon>
        <taxon>Spongiibacteraceae</taxon>
        <taxon>BD1-7 clade</taxon>
    </lineage>
</organism>
<dbReference type="AlphaFoldDB" id="A0YFK2"/>
<dbReference type="STRING" id="247633.GP2143_09430"/>
<dbReference type="Gene3D" id="3.90.1170.50">
    <property type="entry name" value="Aldehyde oxidase/xanthine dehydrogenase, a/b hammerhead"/>
    <property type="match status" value="1"/>
</dbReference>